<organism evidence="2">
    <name type="scientific">Dissoconium aciculare CBS 342.82</name>
    <dbReference type="NCBI Taxonomy" id="1314786"/>
    <lineage>
        <taxon>Eukaryota</taxon>
        <taxon>Fungi</taxon>
        <taxon>Dikarya</taxon>
        <taxon>Ascomycota</taxon>
        <taxon>Pezizomycotina</taxon>
        <taxon>Dothideomycetes</taxon>
        <taxon>Dothideomycetidae</taxon>
        <taxon>Mycosphaerellales</taxon>
        <taxon>Dissoconiaceae</taxon>
        <taxon>Dissoconium</taxon>
    </lineage>
</organism>
<reference evidence="2" key="3">
    <citation type="submission" date="2025-08" db="UniProtKB">
        <authorList>
            <consortium name="RefSeq"/>
        </authorList>
    </citation>
    <scope>IDENTIFICATION</scope>
    <source>
        <strain evidence="2">CBS 342.82</strain>
    </source>
</reference>
<sequence length="424" mass="48218">MIATLEDLPGELIEMIVCCLGDRASVCALRATSRALSSKSSGGRFVTFFRKRHLVLDEDALRSVLRVLLSYGRRVEELTIACPEAYAADDVGTHLIEKRQKITDLLTQCFKALGHASGGQRLKVLIVDIVRPRASTRQVSKNSPKSYEVGHLYWIRAVLEAIQSSQLSARAFRFMGCSIPINVFQHEFRLCDEDAIMQTVQDLKLTVSHSHYMEQEDAEINASLNKACVARISKFLKGAPNLESIDLHWYNNHDRHLRQIWPEYHESERLEFGDCLNSFAPPLLRKCSLRGLHISATRLCTFLSSTSAREITLQKVFIHERSWEEVFNILTRSEDPFQELVLIDLFDARTPSFGMILFRVPGKPKFRMLYPPAGPSELHRRGDEVPQPLGWTHGSRPVSCAGPERFLIEGWRALQMAQFGPTRR</sequence>
<gene>
    <name evidence="2" type="ORF">K489DRAFT_31539</name>
</gene>
<keyword evidence="1" id="KW-1185">Reference proteome</keyword>
<dbReference type="AlphaFoldDB" id="A0A6J3MJ22"/>
<reference evidence="2" key="1">
    <citation type="submission" date="2020-01" db="EMBL/GenBank/DDBJ databases">
        <authorList>
            <consortium name="DOE Joint Genome Institute"/>
            <person name="Haridas S."/>
            <person name="Albert R."/>
            <person name="Binder M."/>
            <person name="Bloem J."/>
            <person name="Labutti K."/>
            <person name="Salamov A."/>
            <person name="Andreopoulos B."/>
            <person name="Baker S.E."/>
            <person name="Barry K."/>
            <person name="Bills G."/>
            <person name="Bluhm B.H."/>
            <person name="Cannon C."/>
            <person name="Castanera R."/>
            <person name="Culley D.E."/>
            <person name="Daum C."/>
            <person name="Ezra D."/>
            <person name="Gonzalez J.B."/>
            <person name="Henrissat B."/>
            <person name="Kuo A."/>
            <person name="Liang C."/>
            <person name="Lipzen A."/>
            <person name="Lutzoni F."/>
            <person name="Magnuson J."/>
            <person name="Mondo S."/>
            <person name="Nolan M."/>
            <person name="Ohm R."/>
            <person name="Pangilinan J."/>
            <person name="Park H.-J."/>
            <person name="Ramirez L."/>
            <person name="Alfaro M."/>
            <person name="Sun H."/>
            <person name="Tritt A."/>
            <person name="Yoshinaga Y."/>
            <person name="Zwiers L.-H."/>
            <person name="Turgeon B.G."/>
            <person name="Goodwin S.B."/>
            <person name="Spatafora J.W."/>
            <person name="Crous P.W."/>
            <person name="Grigoriev I.V."/>
        </authorList>
    </citation>
    <scope>NUCLEOTIDE SEQUENCE</scope>
    <source>
        <strain evidence="2">CBS 342.82</strain>
    </source>
</reference>
<evidence type="ECO:0000313" key="2">
    <source>
        <dbReference type="RefSeq" id="XP_033464947.1"/>
    </source>
</evidence>
<dbReference type="GeneID" id="54358888"/>
<dbReference type="Proteomes" id="UP000504637">
    <property type="component" value="Unplaced"/>
</dbReference>
<protein>
    <submittedName>
        <fullName evidence="2">Uncharacterized protein</fullName>
    </submittedName>
</protein>
<reference evidence="2" key="2">
    <citation type="submission" date="2020-04" db="EMBL/GenBank/DDBJ databases">
        <authorList>
            <consortium name="NCBI Genome Project"/>
        </authorList>
    </citation>
    <scope>NUCLEOTIDE SEQUENCE</scope>
    <source>
        <strain evidence="2">CBS 342.82</strain>
    </source>
</reference>
<dbReference type="OrthoDB" id="3438345at2759"/>
<name>A0A6J3MJ22_9PEZI</name>
<dbReference type="RefSeq" id="XP_033464947.1">
    <property type="nucleotide sequence ID" value="XM_033601088.1"/>
</dbReference>
<accession>A0A6J3MJ22</accession>
<evidence type="ECO:0000313" key="1">
    <source>
        <dbReference type="Proteomes" id="UP000504637"/>
    </source>
</evidence>
<proteinExistence type="predicted"/>